<proteinExistence type="predicted"/>
<comment type="caution">
    <text evidence="2">The sequence shown here is derived from an EMBL/GenBank/DDBJ whole genome shotgun (WGS) entry which is preliminary data.</text>
</comment>
<keyword evidence="1" id="KW-0472">Membrane</keyword>
<keyword evidence="1" id="KW-0812">Transmembrane</keyword>
<evidence type="ECO:0000313" key="2">
    <source>
        <dbReference type="EMBL" id="MDI4649841.1"/>
    </source>
</evidence>
<organism evidence="2 3">
    <name type="scientific">Cohnella hashimotonis</name>
    <dbReference type="NCBI Taxonomy" id="2826895"/>
    <lineage>
        <taxon>Bacteria</taxon>
        <taxon>Bacillati</taxon>
        <taxon>Bacillota</taxon>
        <taxon>Bacilli</taxon>
        <taxon>Bacillales</taxon>
        <taxon>Paenibacillaceae</taxon>
        <taxon>Cohnella</taxon>
    </lineage>
</organism>
<evidence type="ECO:0000256" key="1">
    <source>
        <dbReference type="SAM" id="Phobius"/>
    </source>
</evidence>
<dbReference type="RefSeq" id="WP_282912445.1">
    <property type="nucleotide sequence ID" value="NZ_JAGRPV010000001.1"/>
</dbReference>
<reference evidence="2" key="1">
    <citation type="submission" date="2023-04" db="EMBL/GenBank/DDBJ databases">
        <title>Comparative genomic analysis of Cohnella hashimotonis sp. nov., isolated from the International Space Station.</title>
        <authorList>
            <person name="Venkateswaran K."/>
            <person name="Simpson A."/>
        </authorList>
    </citation>
    <scope>NUCLEOTIDE SEQUENCE</scope>
    <source>
        <strain evidence="2">F6_2S_P_1</strain>
    </source>
</reference>
<sequence>MIMLTLGMGAVILYQIFLLRRGSACKRDRVVAFAVTGFVFVFAALAHYMPEWVNPNRAIDFVFGPVQSWITRK</sequence>
<name>A0ABT6TSL2_9BACL</name>
<keyword evidence="1" id="KW-1133">Transmembrane helix</keyword>
<protein>
    <submittedName>
        <fullName evidence="2">Uncharacterized protein</fullName>
    </submittedName>
</protein>
<evidence type="ECO:0000313" key="3">
    <source>
        <dbReference type="Proteomes" id="UP001161691"/>
    </source>
</evidence>
<dbReference type="EMBL" id="JAGRPV010000001">
    <property type="protein sequence ID" value="MDI4649841.1"/>
    <property type="molecule type" value="Genomic_DNA"/>
</dbReference>
<dbReference type="Proteomes" id="UP001161691">
    <property type="component" value="Unassembled WGS sequence"/>
</dbReference>
<keyword evidence="3" id="KW-1185">Reference proteome</keyword>
<gene>
    <name evidence="2" type="ORF">KB449_33245</name>
</gene>
<accession>A0ABT6TSL2</accession>
<feature type="transmembrane region" description="Helical" evidence="1">
    <location>
        <begin position="30"/>
        <end position="49"/>
    </location>
</feature>